<evidence type="ECO:0000256" key="2">
    <source>
        <dbReference type="ARBA" id="ARBA00022679"/>
    </source>
</evidence>
<evidence type="ECO:0000256" key="3">
    <source>
        <dbReference type="SAM" id="Coils"/>
    </source>
</evidence>
<evidence type="ECO:0000259" key="4">
    <source>
        <dbReference type="Pfam" id="PF00561"/>
    </source>
</evidence>
<dbReference type="SUPFAM" id="SSF53474">
    <property type="entry name" value="alpha/beta-Hydrolases"/>
    <property type="match status" value="1"/>
</dbReference>
<dbReference type="PANTHER" id="PTHR32268">
    <property type="entry name" value="HOMOSERINE O-ACETYLTRANSFERASE"/>
    <property type="match status" value="1"/>
</dbReference>
<name>A0A7S3BMP0_9VIRI</name>
<dbReference type="InterPro" id="IPR000073">
    <property type="entry name" value="AB_hydrolase_1"/>
</dbReference>
<accession>A0A7S3BMP0</accession>
<dbReference type="PANTHER" id="PTHR32268:SF11">
    <property type="entry name" value="HOMOSERINE O-ACETYLTRANSFERASE"/>
    <property type="match status" value="1"/>
</dbReference>
<dbReference type="Gene3D" id="3.40.50.1820">
    <property type="entry name" value="alpha/beta hydrolase"/>
    <property type="match status" value="1"/>
</dbReference>
<dbReference type="HAMAP" id="MF_00296">
    <property type="entry name" value="MetX_acyltransf"/>
    <property type="match status" value="1"/>
</dbReference>
<feature type="coiled-coil region" evidence="3">
    <location>
        <begin position="412"/>
        <end position="443"/>
    </location>
</feature>
<protein>
    <recommendedName>
        <fullName evidence="4">AB hydrolase-1 domain-containing protein</fullName>
    </recommendedName>
</protein>
<comment type="similarity">
    <text evidence="1">Belongs to the AB hydrolase superfamily. MetX family.</text>
</comment>
<dbReference type="NCBIfam" id="TIGR01392">
    <property type="entry name" value="homoserO_Ac_trn"/>
    <property type="match status" value="1"/>
</dbReference>
<organism evidence="5">
    <name type="scientific">Prasinoderma singulare</name>
    <dbReference type="NCBI Taxonomy" id="676789"/>
    <lineage>
        <taxon>Eukaryota</taxon>
        <taxon>Viridiplantae</taxon>
        <taxon>Prasinodermophyta</taxon>
        <taxon>Prasinodermophyceae</taxon>
        <taxon>Prasinodermales</taxon>
        <taxon>Prasinodermaceae</taxon>
        <taxon>Prasinoderma</taxon>
    </lineage>
</organism>
<feature type="domain" description="AB hydrolase-1" evidence="4">
    <location>
        <begin position="35"/>
        <end position="355"/>
    </location>
</feature>
<keyword evidence="3" id="KW-0175">Coiled coil</keyword>
<keyword evidence="2" id="KW-0808">Transferase</keyword>
<proteinExistence type="inferred from homology"/>
<reference evidence="5" key="1">
    <citation type="submission" date="2021-01" db="EMBL/GenBank/DDBJ databases">
        <authorList>
            <person name="Corre E."/>
            <person name="Pelletier E."/>
            <person name="Niang G."/>
            <person name="Scheremetjew M."/>
            <person name="Finn R."/>
            <person name="Kale V."/>
            <person name="Holt S."/>
            <person name="Cochrane G."/>
            <person name="Meng A."/>
            <person name="Brown T."/>
            <person name="Cohen L."/>
        </authorList>
    </citation>
    <scope>NUCLEOTIDE SEQUENCE</scope>
    <source>
        <strain evidence="5">RCC927</strain>
    </source>
</reference>
<dbReference type="AlphaFoldDB" id="A0A7S3BMP0"/>
<dbReference type="InterPro" id="IPR008220">
    <property type="entry name" value="HAT_MetX-like"/>
</dbReference>
<gene>
    <name evidence="5" type="ORF">PSIN1315_LOCUS7666</name>
</gene>
<dbReference type="NCBIfam" id="NF001209">
    <property type="entry name" value="PRK00175.1"/>
    <property type="match status" value="1"/>
</dbReference>
<dbReference type="InterPro" id="IPR029058">
    <property type="entry name" value="AB_hydrolase_fold"/>
</dbReference>
<dbReference type="GO" id="GO:0009092">
    <property type="term" value="P:homoserine metabolic process"/>
    <property type="evidence" value="ECO:0007669"/>
    <property type="project" value="TreeGrafter"/>
</dbReference>
<dbReference type="EMBL" id="HBHY01011892">
    <property type="protein sequence ID" value="CAE0140049.1"/>
    <property type="molecule type" value="Transcribed_RNA"/>
</dbReference>
<evidence type="ECO:0000256" key="1">
    <source>
        <dbReference type="ARBA" id="ARBA00006886"/>
    </source>
</evidence>
<dbReference type="GO" id="GO:0004414">
    <property type="term" value="F:homoserine O-acetyltransferase activity"/>
    <property type="evidence" value="ECO:0007669"/>
    <property type="project" value="TreeGrafter"/>
</dbReference>
<dbReference type="Pfam" id="PF00561">
    <property type="entry name" value="Abhydrolase_1"/>
    <property type="match status" value="1"/>
</dbReference>
<evidence type="ECO:0000313" key="5">
    <source>
        <dbReference type="EMBL" id="CAE0140049.1"/>
    </source>
</evidence>
<dbReference type="GO" id="GO:0009086">
    <property type="term" value="P:methionine biosynthetic process"/>
    <property type="evidence" value="ECO:0007669"/>
    <property type="project" value="TreeGrafter"/>
</dbReference>
<sequence length="506" mass="54345">MFELPQLSLECGEVLAPCHIAYTTYGELNAARDNTVLVGHSLTSNSNVAEWWAPMLGAGESYALDTSRHFVICPNFLGSPYGSTSPVTIVGGEEGKPPLGANFPAPVTLRDNVAAQRLLLKSLGIERCKAVVGGSMGAMLALEWACCHPDKVGQLIMIAGCGRHTDWQIGMQEAHRQAIYSDTKWQGGQYTGKGEDAPNQGLATARMMAMLSYRAPASVAERFNRGLQEEAGAGGASGGAQERPTAAGMVRSESQQSLPFFQVQSYLQHQGKKFIERFDARCYVSLSHTLDSHDVGRGRKLGYFDVLASLPHRALVVGIDSDVLYPLELQAEVAEHMPHGILHVIHSPHGHDSFLIEIDALNKTCCDFLRGEGSALEAEQLLDSPLQRKASVETALKPMNAKGSVESLAHRVWELERQLAAALEMAEAEREEASTLRERLAAKGGGAAAEQAASARRARQAWGMVAPARSGAMPANPPPSRRLLADLPGPIFGKLPERSAHGAGFA</sequence>